<keyword evidence="8" id="KW-1185">Reference proteome</keyword>
<dbReference type="InterPro" id="IPR036388">
    <property type="entry name" value="WH-like_DNA-bd_sf"/>
</dbReference>
<dbReference type="Pfam" id="PF08281">
    <property type="entry name" value="Sigma70_r4_2"/>
    <property type="match status" value="1"/>
</dbReference>
<keyword evidence="4" id="KW-0804">Transcription</keyword>
<evidence type="ECO:0000256" key="2">
    <source>
        <dbReference type="ARBA" id="ARBA00023015"/>
    </source>
</evidence>
<comment type="caution">
    <text evidence="7">The sequence shown here is derived from an EMBL/GenBank/DDBJ whole genome shotgun (WGS) entry which is preliminary data.</text>
</comment>
<sequence length="196" mass="22763">MEEFEINLIEKSKQGDVESFEMLIKSYQTLAYNIAFRMLGNVEDASDATQEALVKVFKSIHSFQGQSSFSTWLYRIVTNTCLDELRKRKRQKVYSYHNPVEMEDGEIDRDVVDPNSSTEEIFEKKEEIKSIQDAIQALPEQHKTVIILRDIKGLSYEQISEILDCPQGTIKSRISRARLALKDIITNRELYQKPHV</sequence>
<dbReference type="InterPro" id="IPR013325">
    <property type="entry name" value="RNA_pol_sigma_r2"/>
</dbReference>
<evidence type="ECO:0000313" key="7">
    <source>
        <dbReference type="EMBL" id="MBB6214934.1"/>
    </source>
</evidence>
<dbReference type="InterPro" id="IPR013249">
    <property type="entry name" value="RNA_pol_sigma70_r4_t2"/>
</dbReference>
<dbReference type="InterPro" id="IPR007627">
    <property type="entry name" value="RNA_pol_sigma70_r2"/>
</dbReference>
<dbReference type="EMBL" id="JACHEN010000004">
    <property type="protein sequence ID" value="MBB6214934.1"/>
    <property type="molecule type" value="Genomic_DNA"/>
</dbReference>
<keyword evidence="3" id="KW-0731">Sigma factor</keyword>
<dbReference type="NCBIfam" id="TIGR02937">
    <property type="entry name" value="sigma70-ECF"/>
    <property type="match status" value="1"/>
</dbReference>
<dbReference type="Gene3D" id="1.10.1740.10">
    <property type="match status" value="1"/>
</dbReference>
<dbReference type="RefSeq" id="WP_184308765.1">
    <property type="nucleotide sequence ID" value="NZ_JACHEN010000004.1"/>
</dbReference>
<reference evidence="7 8" key="1">
    <citation type="submission" date="2020-08" db="EMBL/GenBank/DDBJ databases">
        <title>Genomic Encyclopedia of Type Strains, Phase IV (KMG-IV): sequencing the most valuable type-strain genomes for metagenomic binning, comparative biology and taxonomic classification.</title>
        <authorList>
            <person name="Goeker M."/>
        </authorList>
    </citation>
    <scope>NUCLEOTIDE SEQUENCE [LARGE SCALE GENOMIC DNA]</scope>
    <source>
        <strain evidence="7 8">DSM 103526</strain>
    </source>
</reference>
<dbReference type="GO" id="GO:0016987">
    <property type="term" value="F:sigma factor activity"/>
    <property type="evidence" value="ECO:0007669"/>
    <property type="project" value="UniProtKB-KW"/>
</dbReference>
<dbReference type="InterPro" id="IPR039425">
    <property type="entry name" value="RNA_pol_sigma-70-like"/>
</dbReference>
<organism evidence="7 8">
    <name type="scientific">Anaerosolibacter carboniphilus</name>
    <dbReference type="NCBI Taxonomy" id="1417629"/>
    <lineage>
        <taxon>Bacteria</taxon>
        <taxon>Bacillati</taxon>
        <taxon>Bacillota</taxon>
        <taxon>Clostridia</taxon>
        <taxon>Peptostreptococcales</taxon>
        <taxon>Thermotaleaceae</taxon>
        <taxon>Anaerosolibacter</taxon>
    </lineage>
</organism>
<dbReference type="CDD" id="cd06171">
    <property type="entry name" value="Sigma70_r4"/>
    <property type="match status" value="1"/>
</dbReference>
<evidence type="ECO:0000259" key="6">
    <source>
        <dbReference type="Pfam" id="PF08281"/>
    </source>
</evidence>
<accession>A0A841KMA4</accession>
<dbReference type="PANTHER" id="PTHR43133:SF51">
    <property type="entry name" value="RNA POLYMERASE SIGMA FACTOR"/>
    <property type="match status" value="1"/>
</dbReference>
<evidence type="ECO:0000256" key="1">
    <source>
        <dbReference type="ARBA" id="ARBA00010641"/>
    </source>
</evidence>
<keyword evidence="2" id="KW-0805">Transcription regulation</keyword>
<dbReference type="GO" id="GO:0006352">
    <property type="term" value="P:DNA-templated transcription initiation"/>
    <property type="evidence" value="ECO:0007669"/>
    <property type="project" value="InterPro"/>
</dbReference>
<feature type="domain" description="RNA polymerase sigma-70 region 2" evidence="5">
    <location>
        <begin position="23"/>
        <end position="90"/>
    </location>
</feature>
<dbReference type="Pfam" id="PF04542">
    <property type="entry name" value="Sigma70_r2"/>
    <property type="match status" value="1"/>
</dbReference>
<gene>
    <name evidence="7" type="ORF">HNQ80_001019</name>
</gene>
<evidence type="ECO:0000313" key="8">
    <source>
        <dbReference type="Proteomes" id="UP000579281"/>
    </source>
</evidence>
<comment type="similarity">
    <text evidence="1">Belongs to the sigma-70 factor family. ECF subfamily.</text>
</comment>
<evidence type="ECO:0000259" key="5">
    <source>
        <dbReference type="Pfam" id="PF04542"/>
    </source>
</evidence>
<feature type="domain" description="RNA polymerase sigma factor 70 region 4 type 2" evidence="6">
    <location>
        <begin position="130"/>
        <end position="181"/>
    </location>
</feature>
<dbReference type="InterPro" id="IPR013324">
    <property type="entry name" value="RNA_pol_sigma_r3/r4-like"/>
</dbReference>
<dbReference type="SUPFAM" id="SSF88659">
    <property type="entry name" value="Sigma3 and sigma4 domains of RNA polymerase sigma factors"/>
    <property type="match status" value="1"/>
</dbReference>
<dbReference type="GO" id="GO:0003677">
    <property type="term" value="F:DNA binding"/>
    <property type="evidence" value="ECO:0007669"/>
    <property type="project" value="InterPro"/>
</dbReference>
<dbReference type="InterPro" id="IPR014284">
    <property type="entry name" value="RNA_pol_sigma-70_dom"/>
</dbReference>
<dbReference type="AlphaFoldDB" id="A0A841KMA4"/>
<proteinExistence type="inferred from homology"/>
<name>A0A841KMA4_9FIRM</name>
<dbReference type="SUPFAM" id="SSF88946">
    <property type="entry name" value="Sigma2 domain of RNA polymerase sigma factors"/>
    <property type="match status" value="1"/>
</dbReference>
<evidence type="ECO:0000256" key="3">
    <source>
        <dbReference type="ARBA" id="ARBA00023082"/>
    </source>
</evidence>
<dbReference type="PANTHER" id="PTHR43133">
    <property type="entry name" value="RNA POLYMERASE ECF-TYPE SIGMA FACTO"/>
    <property type="match status" value="1"/>
</dbReference>
<dbReference type="Gene3D" id="1.10.10.10">
    <property type="entry name" value="Winged helix-like DNA-binding domain superfamily/Winged helix DNA-binding domain"/>
    <property type="match status" value="1"/>
</dbReference>
<protein>
    <submittedName>
        <fullName evidence="7">RNA polymerase sigma-70 factor (ECF subfamily)</fullName>
    </submittedName>
</protein>
<dbReference type="Proteomes" id="UP000579281">
    <property type="component" value="Unassembled WGS sequence"/>
</dbReference>
<evidence type="ECO:0000256" key="4">
    <source>
        <dbReference type="ARBA" id="ARBA00023163"/>
    </source>
</evidence>